<gene>
    <name evidence="2" type="ORF">GCM10010227_30620</name>
</gene>
<evidence type="ECO:0000313" key="2">
    <source>
        <dbReference type="EMBL" id="GGU74216.1"/>
    </source>
</evidence>
<name>A0A8H9LR20_9ACTN</name>
<proteinExistence type="predicted"/>
<sequence>MCGPSAEGACAGVGAVADVSGDMTALLVGCGAGWAEGGDGAGRDGAAASPGVRAVEPRGRRVSRAKAAEGFGGTRRRRQGLVRA</sequence>
<protein>
    <submittedName>
        <fullName evidence="2">Uncharacterized protein</fullName>
    </submittedName>
</protein>
<feature type="compositionally biased region" description="Basic residues" evidence="1">
    <location>
        <begin position="74"/>
        <end position="84"/>
    </location>
</feature>
<evidence type="ECO:0000256" key="1">
    <source>
        <dbReference type="SAM" id="MobiDB-lite"/>
    </source>
</evidence>
<reference evidence="2" key="2">
    <citation type="submission" date="2020-09" db="EMBL/GenBank/DDBJ databases">
        <authorList>
            <person name="Sun Q."/>
            <person name="Ohkuma M."/>
        </authorList>
    </citation>
    <scope>NUCLEOTIDE SEQUENCE</scope>
    <source>
        <strain evidence="2">JCM 4136</strain>
    </source>
</reference>
<accession>A0A8H9LR20</accession>
<feature type="region of interest" description="Disordered" evidence="1">
    <location>
        <begin position="39"/>
        <end position="84"/>
    </location>
</feature>
<organism evidence="2 3">
    <name type="scientific">Streptomyces gougerotii</name>
    <dbReference type="NCBI Taxonomy" id="53448"/>
    <lineage>
        <taxon>Bacteria</taxon>
        <taxon>Bacillati</taxon>
        <taxon>Actinomycetota</taxon>
        <taxon>Actinomycetes</taxon>
        <taxon>Kitasatosporales</taxon>
        <taxon>Streptomycetaceae</taxon>
        <taxon>Streptomyces</taxon>
        <taxon>Streptomyces diastaticus group</taxon>
    </lineage>
</organism>
<reference evidence="2" key="1">
    <citation type="journal article" date="2014" name="Int. J. Syst. Evol. Microbiol.">
        <title>Complete genome sequence of Corynebacterium casei LMG S-19264T (=DSM 44701T), isolated from a smear-ripened cheese.</title>
        <authorList>
            <consortium name="US DOE Joint Genome Institute (JGI-PGF)"/>
            <person name="Walter F."/>
            <person name="Albersmeier A."/>
            <person name="Kalinowski J."/>
            <person name="Ruckert C."/>
        </authorList>
    </citation>
    <scope>NUCLEOTIDE SEQUENCE</scope>
    <source>
        <strain evidence="2">JCM 4136</strain>
    </source>
</reference>
<comment type="caution">
    <text evidence="2">The sequence shown here is derived from an EMBL/GenBank/DDBJ whole genome shotgun (WGS) entry which is preliminary data.</text>
</comment>
<dbReference type="Proteomes" id="UP000660975">
    <property type="component" value="Unassembled WGS sequence"/>
</dbReference>
<dbReference type="AlphaFoldDB" id="A0A8H9LR20"/>
<dbReference type="EMBL" id="BMSC01000008">
    <property type="protein sequence ID" value="GGU74216.1"/>
    <property type="molecule type" value="Genomic_DNA"/>
</dbReference>
<evidence type="ECO:0000313" key="3">
    <source>
        <dbReference type="Proteomes" id="UP000660975"/>
    </source>
</evidence>